<name>A0A061ILX0_CRIGR</name>
<organism evidence="1 2">
    <name type="scientific">Cricetulus griseus</name>
    <name type="common">Chinese hamster</name>
    <name type="synonym">Cricetulus barabensis griseus</name>
    <dbReference type="NCBI Taxonomy" id="10029"/>
    <lineage>
        <taxon>Eukaryota</taxon>
        <taxon>Metazoa</taxon>
        <taxon>Chordata</taxon>
        <taxon>Craniata</taxon>
        <taxon>Vertebrata</taxon>
        <taxon>Euteleostomi</taxon>
        <taxon>Mammalia</taxon>
        <taxon>Eutheria</taxon>
        <taxon>Euarchontoglires</taxon>
        <taxon>Glires</taxon>
        <taxon>Rodentia</taxon>
        <taxon>Myomorpha</taxon>
        <taxon>Muroidea</taxon>
        <taxon>Cricetidae</taxon>
        <taxon>Cricetinae</taxon>
        <taxon>Cricetulus</taxon>
    </lineage>
</organism>
<proteinExistence type="predicted"/>
<reference evidence="2" key="1">
    <citation type="journal article" date="2013" name="Nat. Biotechnol.">
        <title>Chinese hamster genome sequenced from sorted chromosomes.</title>
        <authorList>
            <person name="Brinkrolf K."/>
            <person name="Rupp O."/>
            <person name="Laux H."/>
            <person name="Kollin F."/>
            <person name="Ernst W."/>
            <person name="Linke B."/>
            <person name="Kofler R."/>
            <person name="Romand S."/>
            <person name="Hesse F."/>
            <person name="Budach W.E."/>
            <person name="Galosy S."/>
            <person name="Muller D."/>
            <person name="Noll T."/>
            <person name="Wienberg J."/>
            <person name="Jostock T."/>
            <person name="Leonard M."/>
            <person name="Grillari J."/>
            <person name="Tauch A."/>
            <person name="Goesmann A."/>
            <person name="Helk B."/>
            <person name="Mott J.E."/>
            <person name="Puhler A."/>
            <person name="Borth N."/>
        </authorList>
    </citation>
    <scope>NUCLEOTIDE SEQUENCE [LARGE SCALE GENOMIC DNA]</scope>
    <source>
        <strain evidence="2">17A/GY</strain>
    </source>
</reference>
<evidence type="ECO:0000313" key="1">
    <source>
        <dbReference type="EMBL" id="ERE88776.1"/>
    </source>
</evidence>
<protein>
    <submittedName>
        <fullName evidence="1">Uncharacterized protein</fullName>
    </submittedName>
</protein>
<accession>A0A061ILX0</accession>
<gene>
    <name evidence="1" type="ORF">H671_1g2802</name>
</gene>
<evidence type="ECO:0000313" key="2">
    <source>
        <dbReference type="Proteomes" id="UP000030759"/>
    </source>
</evidence>
<sequence length="119" mass="13132">MARTVHSWYLCHLEKYYQKRQATDIITDHNCNSTMDPHMALSNSSTLDVTMAPVAAQDTQMRMTLEASCFSDTNMVSGGCPDPEWHSDINMALGSDQRPGIGMAFNGIGDMDITTALLQ</sequence>
<dbReference type="AlphaFoldDB" id="A0A061ILX0"/>
<dbReference type="Proteomes" id="UP000030759">
    <property type="component" value="Unassembled WGS sequence"/>
</dbReference>
<dbReference type="EMBL" id="KE665460">
    <property type="protein sequence ID" value="ERE88776.1"/>
    <property type="molecule type" value="Genomic_DNA"/>
</dbReference>